<name>A0AAP5MC28_9CYAN</name>
<reference evidence="2" key="1">
    <citation type="journal article" date="2021" name="Science">
        <title>Hunting the eagle killer: A cyanobacterial neurotoxin causes vacuolar myelinopathy.</title>
        <authorList>
            <person name="Breinlinger S."/>
            <person name="Phillips T.J."/>
            <person name="Haram B.N."/>
            <person name="Mares J."/>
            <person name="Martinez Yerena J.A."/>
            <person name="Hrouzek P."/>
            <person name="Sobotka R."/>
            <person name="Henderson W.M."/>
            <person name="Schmieder P."/>
            <person name="Williams S.M."/>
            <person name="Lauderdale J.D."/>
            <person name="Wilde H.D."/>
            <person name="Gerrin W."/>
            <person name="Kust A."/>
            <person name="Washington J.W."/>
            <person name="Wagner C."/>
            <person name="Geier B."/>
            <person name="Liebeke M."/>
            <person name="Enke H."/>
            <person name="Niedermeyer T.H.J."/>
            <person name="Wilde S.B."/>
        </authorList>
    </citation>
    <scope>NUCLEOTIDE SEQUENCE [LARGE SCALE GENOMIC DNA]</scope>
    <source>
        <strain evidence="2">Thurmond2011</strain>
    </source>
</reference>
<dbReference type="AlphaFoldDB" id="A0AAP5MC28"/>
<evidence type="ECO:0000313" key="1">
    <source>
        <dbReference type="EMBL" id="MDR9897828.1"/>
    </source>
</evidence>
<keyword evidence="2" id="KW-1185">Reference proteome</keyword>
<evidence type="ECO:0000313" key="2">
    <source>
        <dbReference type="Proteomes" id="UP000667802"/>
    </source>
</evidence>
<dbReference type="Proteomes" id="UP000667802">
    <property type="component" value="Unassembled WGS sequence"/>
</dbReference>
<proteinExistence type="predicted"/>
<accession>A0AAP5MC28</accession>
<comment type="caution">
    <text evidence="1">The sequence shown here is derived from an EMBL/GenBank/DDBJ whole genome shotgun (WGS) entry which is preliminary data.</text>
</comment>
<protein>
    <submittedName>
        <fullName evidence="1">Uncharacterized protein</fullName>
    </submittedName>
</protein>
<sequence length="108" mass="12265">MINITKVQLSADGWTLNILSERVATITDPLGNRKVSYFGFYTQEKAQQFQQWLIDNKQCSAATVRKAERLSMNFECKAWSVATELILELAQRSTTTNTNNNLHTSLAH</sequence>
<organism evidence="1 2">
    <name type="scientific">Aetokthonos hydrillicola Thurmond2011</name>
    <dbReference type="NCBI Taxonomy" id="2712845"/>
    <lineage>
        <taxon>Bacteria</taxon>
        <taxon>Bacillati</taxon>
        <taxon>Cyanobacteriota</taxon>
        <taxon>Cyanophyceae</taxon>
        <taxon>Nostocales</taxon>
        <taxon>Hapalosiphonaceae</taxon>
        <taxon>Aetokthonos</taxon>
    </lineage>
</organism>
<dbReference type="EMBL" id="JAALHA020000014">
    <property type="protein sequence ID" value="MDR9897828.1"/>
    <property type="molecule type" value="Genomic_DNA"/>
</dbReference>
<gene>
    <name evidence="1" type="ORF">G7B40_025165</name>
</gene>
<dbReference type="RefSeq" id="WP_208339094.1">
    <property type="nucleotide sequence ID" value="NZ_CAWQFN010000488.1"/>
</dbReference>